<proteinExistence type="predicted"/>
<feature type="domain" description="3-hydroxyisobutyrate dehydrogenase-like NAD-binding" evidence="2">
    <location>
        <begin position="135"/>
        <end position="244"/>
    </location>
</feature>
<accession>A0A427Y219</accession>
<dbReference type="PANTHER" id="PTHR43060">
    <property type="entry name" value="3-HYDROXYISOBUTYRATE DEHYDROGENASE-LIKE 1, MITOCHONDRIAL-RELATED"/>
    <property type="match status" value="1"/>
</dbReference>
<dbReference type="Proteomes" id="UP000279236">
    <property type="component" value="Unassembled WGS sequence"/>
</dbReference>
<dbReference type="PANTHER" id="PTHR43060:SF17">
    <property type="entry name" value="L-THREONATE DEHYDROGENASE"/>
    <property type="match status" value="1"/>
</dbReference>
<comment type="caution">
    <text evidence="3">The sequence shown here is derived from an EMBL/GenBank/DDBJ whole genome shotgun (WGS) entry which is preliminary data.</text>
</comment>
<dbReference type="EMBL" id="RSCE01000003">
    <property type="protein sequence ID" value="RSH85127.1"/>
    <property type="molecule type" value="Genomic_DNA"/>
</dbReference>
<dbReference type="GO" id="GO:0050661">
    <property type="term" value="F:NADP binding"/>
    <property type="evidence" value="ECO:0007669"/>
    <property type="project" value="InterPro"/>
</dbReference>
<gene>
    <name evidence="3" type="ORF">EHS24_006720</name>
</gene>
<evidence type="ECO:0000313" key="4">
    <source>
        <dbReference type="Proteomes" id="UP000279236"/>
    </source>
</evidence>
<dbReference type="InterPro" id="IPR008927">
    <property type="entry name" value="6-PGluconate_DH-like_C_sf"/>
</dbReference>
<dbReference type="AlphaFoldDB" id="A0A427Y219"/>
<sequence>MAGYVTFVGPPDEKVKHLLKSAGILTFGTVTEPKLVIATNESVLQGLPQRVAGSSACVVLYGRFTVASVEKIVKEHGKDYNITVVSSLHGPEQLNVVSGYHAAELNSVLNAFGKHEYLGSNPVWAAMLSLTERHLYAVQTILAAESLAIGAKAGLDTQILYDAICGVAGSSWALKSCGPDMLHASESTAGVTVEAALADLTESCLSAKTYALQMPLASMSRQLLVTAGSLGLARKNIAAVAKVYSQLGHICLAPTGSKSSQLATCTAKPNKVAFIGLGAMGLGMANVLLQAGFNVHGFDVYPPSIDKFIAMGGKGSSNIAEAVKGAEVVVLMVVNAVQAADVLFRLGAANAMSPGAVICLMSTVSPSAAIELDAKVQALGLGLGFIDCPVSGGTSRAAIGDLTILASGRDKDVTTALAVLQALSGAKGNNSNLFVVDGGVGKGSAVKLVNQHLAATQIISTAEALALVAEQGIPLKHAHTILQRSAGNSWMLGDRGGKMLAGLITPPTSTVTIFVKDASIVVDEAQLLGVPAFMAVTAQQQFIAGVARGWGGHDDSR</sequence>
<dbReference type="SUPFAM" id="SSF48179">
    <property type="entry name" value="6-phosphogluconate dehydrogenase C-terminal domain-like"/>
    <property type="match status" value="2"/>
</dbReference>
<dbReference type="InterPro" id="IPR029154">
    <property type="entry name" value="HIBADH-like_NADP-bd"/>
</dbReference>
<organism evidence="3 4">
    <name type="scientific">Apiotrichum porosum</name>
    <dbReference type="NCBI Taxonomy" id="105984"/>
    <lineage>
        <taxon>Eukaryota</taxon>
        <taxon>Fungi</taxon>
        <taxon>Dikarya</taxon>
        <taxon>Basidiomycota</taxon>
        <taxon>Agaricomycotina</taxon>
        <taxon>Tremellomycetes</taxon>
        <taxon>Trichosporonales</taxon>
        <taxon>Trichosporonaceae</taxon>
        <taxon>Apiotrichum</taxon>
    </lineage>
</organism>
<dbReference type="Gene3D" id="1.10.1040.10">
    <property type="entry name" value="N-(1-d-carboxylethyl)-l-norvaline Dehydrogenase, domain 2"/>
    <property type="match status" value="2"/>
</dbReference>
<dbReference type="GeneID" id="39591263"/>
<feature type="domain" description="3-hydroxyisobutyrate dehydrogenase-like NAD-binding" evidence="2">
    <location>
        <begin position="441"/>
        <end position="556"/>
    </location>
</feature>
<dbReference type="SUPFAM" id="SSF51735">
    <property type="entry name" value="NAD(P)-binding Rossmann-fold domains"/>
    <property type="match status" value="1"/>
</dbReference>
<dbReference type="OrthoDB" id="435038at2759"/>
<dbReference type="Pfam" id="PF03446">
    <property type="entry name" value="NAD_binding_2"/>
    <property type="match status" value="1"/>
</dbReference>
<protein>
    <recommendedName>
        <fullName evidence="5">6-phosphogluconate dehydrogenase NADP-binding domain-containing protein</fullName>
    </recommendedName>
</protein>
<name>A0A427Y219_9TREE</name>
<feature type="domain" description="6-phosphogluconate dehydrogenase NADP-binding" evidence="1">
    <location>
        <begin position="271"/>
        <end position="425"/>
    </location>
</feature>
<evidence type="ECO:0000259" key="2">
    <source>
        <dbReference type="Pfam" id="PF14833"/>
    </source>
</evidence>
<dbReference type="STRING" id="105984.A0A427Y219"/>
<dbReference type="Pfam" id="PF14833">
    <property type="entry name" value="NAD_binding_11"/>
    <property type="match status" value="2"/>
</dbReference>
<reference evidence="3 4" key="1">
    <citation type="submission" date="2018-11" db="EMBL/GenBank/DDBJ databases">
        <title>Genome sequence of Apiotrichum porosum DSM 27194.</title>
        <authorList>
            <person name="Aliyu H."/>
            <person name="Gorte O."/>
            <person name="Ochsenreither K."/>
        </authorList>
    </citation>
    <scope>NUCLEOTIDE SEQUENCE [LARGE SCALE GENOMIC DNA]</scope>
    <source>
        <strain evidence="3 4">DSM 27194</strain>
    </source>
</reference>
<dbReference type="GO" id="GO:0051287">
    <property type="term" value="F:NAD binding"/>
    <property type="evidence" value="ECO:0007669"/>
    <property type="project" value="InterPro"/>
</dbReference>
<evidence type="ECO:0000313" key="3">
    <source>
        <dbReference type="EMBL" id="RSH85127.1"/>
    </source>
</evidence>
<dbReference type="InterPro" id="IPR036291">
    <property type="entry name" value="NAD(P)-bd_dom_sf"/>
</dbReference>
<dbReference type="RefSeq" id="XP_028478575.1">
    <property type="nucleotide sequence ID" value="XM_028622123.1"/>
</dbReference>
<dbReference type="InterPro" id="IPR013328">
    <property type="entry name" value="6PGD_dom2"/>
</dbReference>
<evidence type="ECO:0008006" key="5">
    <source>
        <dbReference type="Google" id="ProtNLM"/>
    </source>
</evidence>
<keyword evidence="4" id="KW-1185">Reference proteome</keyword>
<dbReference type="Gene3D" id="3.40.50.720">
    <property type="entry name" value="NAD(P)-binding Rossmann-like Domain"/>
    <property type="match status" value="1"/>
</dbReference>
<dbReference type="InterPro" id="IPR006115">
    <property type="entry name" value="6PGDH_NADP-bd"/>
</dbReference>
<evidence type="ECO:0000259" key="1">
    <source>
        <dbReference type="Pfam" id="PF03446"/>
    </source>
</evidence>